<evidence type="ECO:0000256" key="11">
    <source>
        <dbReference type="ARBA" id="ARBA00064684"/>
    </source>
</evidence>
<dbReference type="GO" id="GO:0010992">
    <property type="term" value="P:ubiquitin recycling"/>
    <property type="evidence" value="ECO:0007669"/>
    <property type="project" value="Ensembl"/>
</dbReference>
<dbReference type="Bgee" id="ENSBTAG00000011478">
    <property type="expression patterns" value="Expressed in subcutaneous adipose tissue and 109 other cell types or tissues"/>
</dbReference>
<gene>
    <name evidence="13 15" type="primary">ELP6</name>
</gene>
<evidence type="ECO:0000256" key="12">
    <source>
        <dbReference type="SAM" id="MobiDB-lite"/>
    </source>
</evidence>
<dbReference type="GO" id="GO:0006986">
    <property type="term" value="P:response to unfolded protein"/>
    <property type="evidence" value="ECO:0007669"/>
    <property type="project" value="Ensembl"/>
</dbReference>
<evidence type="ECO:0000256" key="3">
    <source>
        <dbReference type="ARBA" id="ARBA00005043"/>
    </source>
</evidence>
<evidence type="ECO:0000256" key="9">
    <source>
        <dbReference type="ARBA" id="ARBA00045027"/>
    </source>
</evidence>
<dbReference type="Pfam" id="PF09807">
    <property type="entry name" value="ELP6"/>
    <property type="match status" value="1"/>
</dbReference>
<evidence type="ECO:0000313" key="15">
    <source>
        <dbReference type="VGNC" id="VGNC:28459"/>
    </source>
</evidence>
<dbReference type="GO" id="GO:0030335">
    <property type="term" value="P:positive regulation of cell migration"/>
    <property type="evidence" value="ECO:0007669"/>
    <property type="project" value="Ensembl"/>
</dbReference>
<dbReference type="FunCoup" id="E1BNP5">
    <property type="interactions" value="2563"/>
</dbReference>
<evidence type="ECO:0000256" key="8">
    <source>
        <dbReference type="ARBA" id="ARBA00023242"/>
    </source>
</evidence>
<dbReference type="GO" id="GO:0002098">
    <property type="term" value="P:tRNA wobble uridine modification"/>
    <property type="evidence" value="ECO:0007669"/>
    <property type="project" value="InterPro"/>
</dbReference>
<dbReference type="GeneTree" id="ENSGT00390000011734"/>
<comment type="subcellular location">
    <subcellularLocation>
        <location evidence="2">Cytoplasm</location>
    </subcellularLocation>
    <subcellularLocation>
        <location evidence="1">Nucleus</location>
    </subcellularLocation>
</comment>
<dbReference type="HOGENOM" id="CLU_092581_2_0_1"/>
<dbReference type="GO" id="GO:0033588">
    <property type="term" value="C:elongator holoenzyme complex"/>
    <property type="evidence" value="ECO:0000318"/>
    <property type="project" value="GO_Central"/>
</dbReference>
<dbReference type="VEuPathDB" id="HostDB:ENSBTAG00000011478"/>
<evidence type="ECO:0000256" key="6">
    <source>
        <dbReference type="ARBA" id="ARBA00022490"/>
    </source>
</evidence>
<protein>
    <recommendedName>
        <fullName evidence="5">Elongator complex protein 6</fullName>
    </recommendedName>
    <alternativeName>
        <fullName evidence="9">Protein TMEM103</fullName>
    </alternativeName>
</protein>
<evidence type="ECO:0000256" key="2">
    <source>
        <dbReference type="ARBA" id="ARBA00004496"/>
    </source>
</evidence>
<dbReference type="GO" id="GO:0005634">
    <property type="term" value="C:nucleus"/>
    <property type="evidence" value="ECO:0007669"/>
    <property type="project" value="UniProtKB-SubCell"/>
</dbReference>
<dbReference type="GO" id="GO:0097352">
    <property type="term" value="P:autophagosome maturation"/>
    <property type="evidence" value="ECO:0007669"/>
    <property type="project" value="Ensembl"/>
</dbReference>
<evidence type="ECO:0000256" key="10">
    <source>
        <dbReference type="ARBA" id="ARBA00059616"/>
    </source>
</evidence>
<dbReference type="InterPro" id="IPR018627">
    <property type="entry name" value="ELP6"/>
</dbReference>
<dbReference type="GO" id="GO:0005829">
    <property type="term" value="C:cytosol"/>
    <property type="evidence" value="ECO:0007669"/>
    <property type="project" value="Ensembl"/>
</dbReference>
<keyword evidence="8" id="KW-0539">Nucleus</keyword>
<dbReference type="InterPro" id="IPR027417">
    <property type="entry name" value="P-loop_NTPase"/>
</dbReference>
<evidence type="ECO:0000256" key="7">
    <source>
        <dbReference type="ARBA" id="ARBA00022694"/>
    </source>
</evidence>
<comment type="pathway">
    <text evidence="3">tRNA modification; 5-methoxycarbonylmethyl-2-thiouridine-tRNA biosynthesis.</text>
</comment>
<dbReference type="GO" id="GO:0061744">
    <property type="term" value="P:motor behavior"/>
    <property type="evidence" value="ECO:0007669"/>
    <property type="project" value="Ensembl"/>
</dbReference>
<evidence type="ECO:0000256" key="4">
    <source>
        <dbReference type="ARBA" id="ARBA00008837"/>
    </source>
</evidence>
<dbReference type="AlphaFoldDB" id="E1BNP5"/>
<dbReference type="FunFam" id="3.40.50.300:FF:001078">
    <property type="entry name" value="Elongator acetyltransferase complex subunit 6"/>
    <property type="match status" value="1"/>
</dbReference>
<accession>E1BNP5</accession>
<dbReference type="eggNOG" id="KOG4723">
    <property type="taxonomic scope" value="Eukaryota"/>
</dbReference>
<name>E1BNP5_BOVIN</name>
<dbReference type="PaxDb" id="9913-ENSBTAP00000015255"/>
<keyword evidence="7" id="KW-0819">tRNA processing</keyword>
<organism evidence="13 14">
    <name type="scientific">Bos taurus</name>
    <name type="common">Bovine</name>
    <dbReference type="NCBI Taxonomy" id="9913"/>
    <lineage>
        <taxon>Eukaryota</taxon>
        <taxon>Metazoa</taxon>
        <taxon>Chordata</taxon>
        <taxon>Craniata</taxon>
        <taxon>Vertebrata</taxon>
        <taxon>Euteleostomi</taxon>
        <taxon>Mammalia</taxon>
        <taxon>Eutheria</taxon>
        <taxon>Laurasiatheria</taxon>
        <taxon>Artiodactyla</taxon>
        <taxon>Ruminantia</taxon>
        <taxon>Pecora</taxon>
        <taxon>Bovidae</taxon>
        <taxon>Bovinae</taxon>
        <taxon>Bos</taxon>
    </lineage>
</organism>
<comment type="similarity">
    <text evidence="4">Belongs to the ELP6 family.</text>
</comment>
<dbReference type="GO" id="GO:0141084">
    <property type="term" value="P:inflammasome-mediated signaling pathway"/>
    <property type="evidence" value="ECO:0007669"/>
    <property type="project" value="Ensembl"/>
</dbReference>
<reference evidence="13" key="1">
    <citation type="submission" date="2018-03" db="EMBL/GenBank/DDBJ databases">
        <title>ARS-UCD1.2.</title>
        <authorList>
            <person name="Rosen B.D."/>
            <person name="Bickhart D.M."/>
            <person name="Koren S."/>
            <person name="Schnabel R.D."/>
            <person name="Hall R."/>
            <person name="Zimin A."/>
            <person name="Dreischer C."/>
            <person name="Schultheiss S."/>
            <person name="Schroeder S.G."/>
            <person name="Elsik C.G."/>
            <person name="Couldrey C."/>
            <person name="Liu G.E."/>
            <person name="Van Tassell C.P."/>
            <person name="Phillippy A.M."/>
            <person name="Smith T.P.L."/>
            <person name="Medrano J.F."/>
        </authorList>
    </citation>
    <scope>NUCLEOTIDE SEQUENCE [LARGE SCALE GENOMIC DNA]</scope>
    <source>
        <strain evidence="13">Hereford</strain>
    </source>
</reference>
<dbReference type="OrthoDB" id="9995306at2759"/>
<comment type="subunit">
    <text evidence="11">Component of the elongator complex which consists of ELP1, ELP2, ELP3, ELP4, ELP5 and ELP6.</text>
</comment>
<reference evidence="13" key="2">
    <citation type="submission" date="2025-08" db="UniProtKB">
        <authorList>
            <consortium name="Ensembl"/>
        </authorList>
    </citation>
    <scope>IDENTIFICATION</scope>
    <source>
        <strain evidence="13">Hereford</strain>
    </source>
</reference>
<dbReference type="UniPathway" id="UPA00988"/>
<keyword evidence="6" id="KW-0963">Cytoplasm</keyword>
<dbReference type="STRING" id="9913.ENSBTAP00000015255"/>
<comment type="function">
    <text evidence="10">Component of the elongator complex which is required for multiple tRNA modifications, including mcm5U (5-methoxycarbonylmethyl uridine), mcm5s2U (5-methoxycarbonylmethyl-2-thiouridine), and ncm5U (5-carbamoylmethyl uridine). The elongator complex catalyzes formation of carboxymethyluridine in the wobble base at position 34 in tRNAs. Involved in cell migration.</text>
</comment>
<dbReference type="Ensembl" id="ENSBTAT00000015255.5">
    <property type="protein sequence ID" value="ENSBTAP00000015255.4"/>
    <property type="gene ID" value="ENSBTAG00000011478.7"/>
</dbReference>
<evidence type="ECO:0000313" key="14">
    <source>
        <dbReference type="Proteomes" id="UP000009136"/>
    </source>
</evidence>
<dbReference type="GO" id="GO:0007626">
    <property type="term" value="P:locomotory behavior"/>
    <property type="evidence" value="ECO:0007669"/>
    <property type="project" value="Ensembl"/>
</dbReference>
<dbReference type="GO" id="GO:0051402">
    <property type="term" value="P:neuron apoptotic process"/>
    <property type="evidence" value="ECO:0007669"/>
    <property type="project" value="Ensembl"/>
</dbReference>
<dbReference type="GO" id="GO:0006412">
    <property type="term" value="P:translation"/>
    <property type="evidence" value="ECO:0007669"/>
    <property type="project" value="Ensembl"/>
</dbReference>
<reference evidence="13" key="3">
    <citation type="submission" date="2025-09" db="UniProtKB">
        <authorList>
            <consortium name="Ensembl"/>
        </authorList>
    </citation>
    <scope>IDENTIFICATION</scope>
    <source>
        <strain evidence="13">Hereford</strain>
    </source>
</reference>
<evidence type="ECO:0000313" key="13">
    <source>
        <dbReference type="Ensembl" id="ENSBTAP00000015255.4"/>
    </source>
</evidence>
<evidence type="ECO:0000256" key="5">
    <source>
        <dbReference type="ARBA" id="ARBA00020263"/>
    </source>
</evidence>
<dbReference type="PANTHER" id="PTHR16184:SF6">
    <property type="entry name" value="ELONGATOR COMPLEX PROTEIN 6"/>
    <property type="match status" value="1"/>
</dbReference>
<sequence length="295" mass="32216">MFPELNNLLNTTPEGAEQGKLTLLCDAKTDGSFLVHHFLSFYLKANCKVCFVALVQSFSHYNMVGQKLGVSLTTARERGQLVVLEGLKSAVDIFFRPQEEPHPLQFLREANAGDLQPLYAFVRDALEPVDCGEAAWRCPVLLVDDLSVLLSLGVGPVAVLDFVHYCRATVCREWKGNVVALVHDSGDAEDEESDVLLNGLSHQSHLILRAEGLATGFCKDVHGQVRGALAHWELLASSVRPTAPGQCRARAAEDPVEKTTAAHHPPGSKPHVPVQDTGQECILFRQRNVSCCSVT</sequence>
<evidence type="ECO:0000256" key="1">
    <source>
        <dbReference type="ARBA" id="ARBA00004123"/>
    </source>
</evidence>
<dbReference type="Gene3D" id="3.40.50.300">
    <property type="entry name" value="P-loop containing nucleotide triphosphate hydrolases"/>
    <property type="match status" value="1"/>
</dbReference>
<dbReference type="Proteomes" id="UP000009136">
    <property type="component" value="Chromosome 22"/>
</dbReference>
<dbReference type="CDD" id="cd19495">
    <property type="entry name" value="Elp6"/>
    <property type="match status" value="1"/>
</dbReference>
<dbReference type="GO" id="GO:0033554">
    <property type="term" value="P:cellular response to stress"/>
    <property type="evidence" value="ECO:0007669"/>
    <property type="project" value="Ensembl"/>
</dbReference>
<dbReference type="GO" id="GO:0050885">
    <property type="term" value="P:neuromuscular process controlling balance"/>
    <property type="evidence" value="ECO:0007669"/>
    <property type="project" value="Ensembl"/>
</dbReference>
<dbReference type="PANTHER" id="PTHR16184">
    <property type="entry name" value="ELONGATOR COMPLEX PROTEIN 6"/>
    <property type="match status" value="1"/>
</dbReference>
<proteinExistence type="inferred from homology"/>
<dbReference type="GO" id="GO:0048877">
    <property type="term" value="P:homeostasis of number of retina cells"/>
    <property type="evidence" value="ECO:0007669"/>
    <property type="project" value="Ensembl"/>
</dbReference>
<dbReference type="GO" id="GO:0006457">
    <property type="term" value="P:protein folding"/>
    <property type="evidence" value="ECO:0007669"/>
    <property type="project" value="Ensembl"/>
</dbReference>
<keyword evidence="14" id="KW-1185">Reference proteome</keyword>
<feature type="region of interest" description="Disordered" evidence="12">
    <location>
        <begin position="253"/>
        <end position="274"/>
    </location>
</feature>
<dbReference type="GO" id="GO:0060041">
    <property type="term" value="P:retina development in camera-type eye"/>
    <property type="evidence" value="ECO:0007669"/>
    <property type="project" value="Ensembl"/>
</dbReference>
<dbReference type="GO" id="GO:0046530">
    <property type="term" value="P:photoreceptor cell differentiation"/>
    <property type="evidence" value="ECO:0007669"/>
    <property type="project" value="Ensembl"/>
</dbReference>
<dbReference type="InParanoid" id="E1BNP5"/>
<dbReference type="VGNC" id="VGNC:28459">
    <property type="gene designation" value="ELP6"/>
</dbReference>